<organism evidence="1 2">
    <name type="scientific">Chloracidobacterium sp. N</name>
    <dbReference type="NCBI Taxonomy" id="2821540"/>
    <lineage>
        <taxon>Bacteria</taxon>
        <taxon>Pseudomonadati</taxon>
        <taxon>Acidobacteriota</taxon>
        <taxon>Terriglobia</taxon>
        <taxon>Terriglobales</taxon>
        <taxon>Acidobacteriaceae</taxon>
        <taxon>Chloracidobacterium</taxon>
        <taxon>Chloracidobacterium aggregatum</taxon>
    </lineage>
</organism>
<dbReference type="PANTHER" id="PTHR35810:SF1">
    <property type="entry name" value="CYTOPLASMIC PROTEIN"/>
    <property type="match status" value="1"/>
</dbReference>
<dbReference type="Proteomes" id="UP000677668">
    <property type="component" value="Chromosome 2"/>
</dbReference>
<name>A0ABX8B820_9BACT</name>
<dbReference type="PANTHER" id="PTHR35810">
    <property type="entry name" value="CYTOPLASMIC PROTEIN-RELATED"/>
    <property type="match status" value="1"/>
</dbReference>
<dbReference type="RefSeq" id="WP_211423947.1">
    <property type="nucleotide sequence ID" value="NZ_CP072643.1"/>
</dbReference>
<dbReference type="EMBL" id="CP072643">
    <property type="protein sequence ID" value="QUV95741.1"/>
    <property type="molecule type" value="Genomic_DNA"/>
</dbReference>
<gene>
    <name evidence="1" type="ORF">J8C05_13050</name>
</gene>
<protein>
    <submittedName>
        <fullName evidence="1">Virulence RhuM family protein</fullName>
    </submittedName>
</protein>
<accession>A0ABX8B820</accession>
<sequence length="119" mass="13458">MAKSKSTSKHQVIREPLAAQGGEIVLYQAPDGSVKLDVRLERDTIWLSQKQMALLFDTERSVITKHLRNIFQSGELEEKSNVQKMHIPGSDKPVAFYSLDAIISVGYRVNSKRGTQFRI</sequence>
<evidence type="ECO:0000313" key="2">
    <source>
        <dbReference type="Proteomes" id="UP000677668"/>
    </source>
</evidence>
<keyword evidence="2" id="KW-1185">Reference proteome</keyword>
<proteinExistence type="predicted"/>
<dbReference type="Pfam" id="PF13310">
    <property type="entry name" value="Virulence_RhuM"/>
    <property type="match status" value="1"/>
</dbReference>
<dbReference type="InterPro" id="IPR011204">
    <property type="entry name" value="Virulence_RhuM-like"/>
</dbReference>
<reference evidence="1 2" key="1">
    <citation type="submission" date="2021-03" db="EMBL/GenBank/DDBJ databases">
        <title>Genomic and phenotypic characterization of Chloracidobacterium isolates provides evidence for multiple species.</title>
        <authorList>
            <person name="Saini M.K."/>
            <person name="Costas A.M.G."/>
            <person name="Tank M."/>
            <person name="Bryant D.A."/>
        </authorList>
    </citation>
    <scope>NUCLEOTIDE SEQUENCE [LARGE SCALE GENOMIC DNA]</scope>
    <source>
        <strain evidence="1 2">N</strain>
    </source>
</reference>
<evidence type="ECO:0000313" key="1">
    <source>
        <dbReference type="EMBL" id="QUV95741.1"/>
    </source>
</evidence>